<dbReference type="SUPFAM" id="SSF63446">
    <property type="entry name" value="Type I dockerin domain"/>
    <property type="match status" value="1"/>
</dbReference>
<name>A0A518AVF5_9BACT</name>
<dbReference type="EMBL" id="CP036278">
    <property type="protein sequence ID" value="QDU58693.1"/>
    <property type="molecule type" value="Genomic_DNA"/>
</dbReference>
<dbReference type="Proteomes" id="UP000315750">
    <property type="component" value="Chromosome"/>
</dbReference>
<reference evidence="1 2" key="1">
    <citation type="submission" date="2019-02" db="EMBL/GenBank/DDBJ databases">
        <title>Deep-cultivation of Planctomycetes and their phenomic and genomic characterization uncovers novel biology.</title>
        <authorList>
            <person name="Wiegand S."/>
            <person name="Jogler M."/>
            <person name="Boedeker C."/>
            <person name="Pinto D."/>
            <person name="Vollmers J."/>
            <person name="Rivas-Marin E."/>
            <person name="Kohn T."/>
            <person name="Peeters S.H."/>
            <person name="Heuer A."/>
            <person name="Rast P."/>
            <person name="Oberbeckmann S."/>
            <person name="Bunk B."/>
            <person name="Jeske O."/>
            <person name="Meyerdierks A."/>
            <person name="Storesund J.E."/>
            <person name="Kallscheuer N."/>
            <person name="Luecker S."/>
            <person name="Lage O.M."/>
            <person name="Pohl T."/>
            <person name="Merkel B.J."/>
            <person name="Hornburger P."/>
            <person name="Mueller R.-W."/>
            <person name="Bruemmer F."/>
            <person name="Labrenz M."/>
            <person name="Spormann A.M."/>
            <person name="Op den Camp H."/>
            <person name="Overmann J."/>
            <person name="Amann R."/>
            <person name="Jetten M.S.M."/>
            <person name="Mascher T."/>
            <person name="Medema M.H."/>
            <person name="Devos D.P."/>
            <person name="Kaster A.-K."/>
            <person name="Ovreas L."/>
            <person name="Rohde M."/>
            <person name="Galperin M.Y."/>
            <person name="Jogler C."/>
        </authorList>
    </citation>
    <scope>NUCLEOTIDE SEQUENCE [LARGE SCALE GENOMIC DNA]</scope>
    <source>
        <strain evidence="1 2">Pan181</strain>
    </source>
</reference>
<evidence type="ECO:0000313" key="1">
    <source>
        <dbReference type="EMBL" id="QDU58693.1"/>
    </source>
</evidence>
<dbReference type="KEGG" id="amuc:Pan181_49330"/>
<organism evidence="1 2">
    <name type="scientific">Aeoliella mucimassa</name>
    <dbReference type="NCBI Taxonomy" id="2527972"/>
    <lineage>
        <taxon>Bacteria</taxon>
        <taxon>Pseudomonadati</taxon>
        <taxon>Planctomycetota</taxon>
        <taxon>Planctomycetia</taxon>
        <taxon>Pirellulales</taxon>
        <taxon>Lacipirellulaceae</taxon>
        <taxon>Aeoliella</taxon>
    </lineage>
</organism>
<dbReference type="GO" id="GO:0004553">
    <property type="term" value="F:hydrolase activity, hydrolyzing O-glycosyl compounds"/>
    <property type="evidence" value="ECO:0007669"/>
    <property type="project" value="InterPro"/>
</dbReference>
<protein>
    <recommendedName>
        <fullName evidence="3">Dockerin domain-containing protein</fullName>
    </recommendedName>
</protein>
<keyword evidence="2" id="KW-1185">Reference proteome</keyword>
<dbReference type="AlphaFoldDB" id="A0A518AVF5"/>
<sequence>MVFLAGSAHAVTLTWTGAGDGTTFSQLQNWAGTPTGGVIDTSDLVDTYVLDTPATIVESSDLRFRAGGSLVQSAGSIDIASADFGMGYLENPDMPGTIELSGGSIAAKFLAELNVSLGSGAQLTLTGPNNPVNESSISFTDITAEVHFTDETTSAVLSEHVGKFTVFGAPAVSGVNLSIESDGASGSIVTPIITETPAVKLYVNRDTGQLTLTNLTGQALTFFEYDILSTAGALRESQWTSIAGNYDEAANGGDGSVDSDNAWLRFTAAGSRTNLAEGTFGETTLAHNQSIELGTAWIPSPYEDLQATLSLLSEDLKVEIVYTGTQIESPIEVGDFNADGLISAADWPLMRANLFTDVSGMLAVDAHRAGDMDGNGRVDELDFLAFEALYDANFGTGAFTAMVSQVPEPPCWPMFASVAGAIVFVGSRKRS</sequence>
<dbReference type="InterPro" id="IPR018247">
    <property type="entry name" value="EF_Hand_1_Ca_BS"/>
</dbReference>
<dbReference type="InterPro" id="IPR002105">
    <property type="entry name" value="Dockerin_1_rpt"/>
</dbReference>
<dbReference type="Pfam" id="PF00404">
    <property type="entry name" value="Dockerin_1"/>
    <property type="match status" value="1"/>
</dbReference>
<gene>
    <name evidence="1" type="ORF">Pan181_49330</name>
</gene>
<accession>A0A518AVF5</accession>
<dbReference type="GO" id="GO:0000272">
    <property type="term" value="P:polysaccharide catabolic process"/>
    <property type="evidence" value="ECO:0007669"/>
    <property type="project" value="InterPro"/>
</dbReference>
<proteinExistence type="predicted"/>
<dbReference type="Gene3D" id="1.10.1330.10">
    <property type="entry name" value="Dockerin domain"/>
    <property type="match status" value="1"/>
</dbReference>
<dbReference type="PROSITE" id="PS00018">
    <property type="entry name" value="EF_HAND_1"/>
    <property type="match status" value="1"/>
</dbReference>
<dbReference type="InterPro" id="IPR036439">
    <property type="entry name" value="Dockerin_dom_sf"/>
</dbReference>
<evidence type="ECO:0008006" key="3">
    <source>
        <dbReference type="Google" id="ProtNLM"/>
    </source>
</evidence>
<evidence type="ECO:0000313" key="2">
    <source>
        <dbReference type="Proteomes" id="UP000315750"/>
    </source>
</evidence>